<dbReference type="InterPro" id="IPR005654">
    <property type="entry name" value="ATPase_AFG1-like"/>
</dbReference>
<dbReference type="AlphaFoldDB" id="A0AAD5YZH1"/>
<feature type="region of interest" description="Disordered" evidence="4">
    <location>
        <begin position="1"/>
        <end position="94"/>
    </location>
</feature>
<keyword evidence="6" id="KW-1185">Reference proteome</keyword>
<dbReference type="EMBL" id="JANIEX010000057">
    <property type="protein sequence ID" value="KAJ3574779.1"/>
    <property type="molecule type" value="Genomic_DNA"/>
</dbReference>
<dbReference type="PANTHER" id="PTHR12169:SF6">
    <property type="entry name" value="AFG1-LIKE ATPASE"/>
    <property type="match status" value="1"/>
</dbReference>
<feature type="compositionally biased region" description="Polar residues" evidence="4">
    <location>
        <begin position="71"/>
        <end position="93"/>
    </location>
</feature>
<proteinExistence type="inferred from homology"/>
<dbReference type="InterPro" id="IPR027417">
    <property type="entry name" value="P-loop_NTPase"/>
</dbReference>
<evidence type="ECO:0000256" key="2">
    <source>
        <dbReference type="ARBA" id="ARBA00022741"/>
    </source>
</evidence>
<dbReference type="Proteomes" id="UP001213000">
    <property type="component" value="Unassembled WGS sequence"/>
</dbReference>
<feature type="compositionally biased region" description="Low complexity" evidence="4">
    <location>
        <begin position="48"/>
        <end position="60"/>
    </location>
</feature>
<evidence type="ECO:0000256" key="1">
    <source>
        <dbReference type="ARBA" id="ARBA00010322"/>
    </source>
</evidence>
<keyword evidence="2" id="KW-0547">Nucleotide-binding</keyword>
<dbReference type="GO" id="GO:0005524">
    <property type="term" value="F:ATP binding"/>
    <property type="evidence" value="ECO:0007669"/>
    <property type="project" value="UniProtKB-KW"/>
</dbReference>
<name>A0AAD5YZH1_9AGAR</name>
<protein>
    <recommendedName>
        <fullName evidence="7">AFG1-like ATPase</fullName>
    </recommendedName>
</protein>
<dbReference type="GO" id="GO:0016887">
    <property type="term" value="F:ATP hydrolysis activity"/>
    <property type="evidence" value="ECO:0007669"/>
    <property type="project" value="InterPro"/>
</dbReference>
<evidence type="ECO:0008006" key="7">
    <source>
        <dbReference type="Google" id="ProtNLM"/>
    </source>
</evidence>
<keyword evidence="3" id="KW-0067">ATP-binding</keyword>
<dbReference type="Pfam" id="PF03969">
    <property type="entry name" value="AFG1_ATPase"/>
    <property type="match status" value="1"/>
</dbReference>
<gene>
    <name evidence="5" type="ORF">NP233_g1529</name>
</gene>
<comment type="similarity">
    <text evidence="1">Belongs to the AFG1 ATPase family.</text>
</comment>
<dbReference type="GO" id="GO:0006515">
    <property type="term" value="P:protein quality control for misfolded or incompletely synthesized proteins"/>
    <property type="evidence" value="ECO:0007669"/>
    <property type="project" value="TreeGrafter"/>
</dbReference>
<evidence type="ECO:0000256" key="3">
    <source>
        <dbReference type="ARBA" id="ARBA00022840"/>
    </source>
</evidence>
<organism evidence="5 6">
    <name type="scientific">Leucocoprinus birnbaumii</name>
    <dbReference type="NCBI Taxonomy" id="56174"/>
    <lineage>
        <taxon>Eukaryota</taxon>
        <taxon>Fungi</taxon>
        <taxon>Dikarya</taxon>
        <taxon>Basidiomycota</taxon>
        <taxon>Agaricomycotina</taxon>
        <taxon>Agaricomycetes</taxon>
        <taxon>Agaricomycetidae</taxon>
        <taxon>Agaricales</taxon>
        <taxon>Agaricineae</taxon>
        <taxon>Agaricaceae</taxon>
        <taxon>Leucocoprinus</taxon>
    </lineage>
</organism>
<evidence type="ECO:0000256" key="4">
    <source>
        <dbReference type="SAM" id="MobiDB-lite"/>
    </source>
</evidence>
<dbReference type="Gene3D" id="3.40.50.300">
    <property type="entry name" value="P-loop containing nucleotide triphosphate hydrolases"/>
    <property type="match status" value="1"/>
</dbReference>
<evidence type="ECO:0000313" key="6">
    <source>
        <dbReference type="Proteomes" id="UP001213000"/>
    </source>
</evidence>
<dbReference type="SUPFAM" id="SSF52540">
    <property type="entry name" value="P-loop containing nucleoside triphosphate hydrolases"/>
    <property type="match status" value="1"/>
</dbReference>
<comment type="caution">
    <text evidence="5">The sequence shown here is derived from an EMBL/GenBank/DDBJ whole genome shotgun (WGS) entry which is preliminary data.</text>
</comment>
<sequence>MKAVRTILASTHPRPASSRCARLSTSTARLIPPKHELIPQPRNRAHNSSLASVSPGASSPQGLDPELLGTNIPNNTTKPEQAISTPHRTQIPQHNDEITPLKRYQELLDTGVLRGDEHQTRIIQKLQGLHDKLATYTAPRVPDPPKPSGLFSRLFSREEPQPTAPPADAPKGLYLYGDVGTGKTMLMDLFYHTLPPNIRRKRRVHFHAFMVDVHKRLHAAKIALGLDGGDPILPVARDLAKDAAMLCFDEFQVTDIADAMILRRLLESLLNFGVVCVMTSNRHPDDLYKNGIQRSSFIPAIELLKSQFEVTDLNSGTDYRRIPRALSHVYYDPISPENANEINKIFKAYTSENPNDPPILNRTIESWGRQLVVPESTSNIAKFDFEDLCGRPLSAADYIEITNNFSTIFVLNIPKMGLNQKDLARRFITFIDAATKACYESKTKLFVTSEVPVYQVFSDDSAAANKGISDHMRSVMDDLGLSTEIVGGSSMFTGEEEVFAFARACSRLVQMGSKEWAETAGAAVKLYLPLTPVTIWDVIWCFEVEL</sequence>
<dbReference type="PANTHER" id="PTHR12169">
    <property type="entry name" value="ATPASE N2B"/>
    <property type="match status" value="1"/>
</dbReference>
<accession>A0AAD5YZH1</accession>
<evidence type="ECO:0000313" key="5">
    <source>
        <dbReference type="EMBL" id="KAJ3574779.1"/>
    </source>
</evidence>
<dbReference type="NCBIfam" id="NF040713">
    <property type="entry name" value="ZapE"/>
    <property type="match status" value="1"/>
</dbReference>
<reference evidence="5" key="1">
    <citation type="submission" date="2022-07" db="EMBL/GenBank/DDBJ databases">
        <title>Genome Sequence of Leucocoprinus birnbaumii.</title>
        <authorList>
            <person name="Buettner E."/>
        </authorList>
    </citation>
    <scope>NUCLEOTIDE SEQUENCE</scope>
    <source>
        <strain evidence="5">VT141</strain>
    </source>
</reference>
<dbReference type="GO" id="GO:0005739">
    <property type="term" value="C:mitochondrion"/>
    <property type="evidence" value="ECO:0007669"/>
    <property type="project" value="TreeGrafter"/>
</dbReference>